<keyword evidence="3" id="KW-1185">Reference proteome</keyword>
<feature type="region of interest" description="Disordered" evidence="1">
    <location>
        <begin position="270"/>
        <end position="303"/>
    </location>
</feature>
<dbReference type="OrthoDB" id="3428054at2"/>
<organism evidence="2 3">
    <name type="scientific">Streptomyces xinghaiensis</name>
    <dbReference type="NCBI Taxonomy" id="1038928"/>
    <lineage>
        <taxon>Bacteria</taxon>
        <taxon>Bacillati</taxon>
        <taxon>Actinomycetota</taxon>
        <taxon>Actinomycetes</taxon>
        <taxon>Kitasatosporales</taxon>
        <taxon>Streptomycetaceae</taxon>
        <taxon>Streptomyces</taxon>
    </lineage>
</organism>
<protein>
    <submittedName>
        <fullName evidence="2">Uncharacterized protein</fullName>
    </submittedName>
</protein>
<evidence type="ECO:0000313" key="3">
    <source>
        <dbReference type="Proteomes" id="UP000028058"/>
    </source>
</evidence>
<dbReference type="AlphaFoldDB" id="A0A3M8ESM5"/>
<sequence length="303" mass="31485">MSRSDRKTTTARHPLLREAAATLALLADEEDFAAMRDYPPFTALDGHRAYLRQTEDALRALAARDGHTTVALLDPDRFHAYCAEHGIDPAKPASRARYTAELAAAGATVPYDGQPVGLLVPQLVDAAERRAGLELATMILAAAGDCPGCGEDIGRTACSRASHALLRLVGAAGPGDHHLVCSVPAGPAPLTAALHAERGERGGLRSPEAETMLFCSVLAAGIATGAPGGVVLRTSVPDGRDRVRGWALRDAWLRPLTAAEVFSAYCTDPGTGEPVAPEPGVDHLPGFDLPEPDGCCGPPAEGG</sequence>
<proteinExistence type="predicted"/>
<name>A0A3M8ESM5_9ACTN</name>
<dbReference type="Proteomes" id="UP000028058">
    <property type="component" value="Unassembled WGS sequence"/>
</dbReference>
<gene>
    <name evidence="2" type="ORF">SFRA_031990</name>
</gene>
<evidence type="ECO:0000313" key="2">
    <source>
        <dbReference type="EMBL" id="RKM90151.1"/>
    </source>
</evidence>
<accession>A0A3M8ESM5</accession>
<dbReference type="RefSeq" id="WP_043469437.1">
    <property type="nucleotide sequence ID" value="NZ_CP134822.1"/>
</dbReference>
<comment type="caution">
    <text evidence="2">The sequence shown here is derived from an EMBL/GenBank/DDBJ whole genome shotgun (WGS) entry which is preliminary data.</text>
</comment>
<evidence type="ECO:0000256" key="1">
    <source>
        <dbReference type="SAM" id="MobiDB-lite"/>
    </source>
</evidence>
<reference evidence="2 3" key="1">
    <citation type="journal article" date="2014" name="Genome Announc.">
        <title>Draft Genome Sequence of Streptomyces fradiae ATCC 19609, a Strain Highly Sensitive to Antibiotics.</title>
        <authorList>
            <person name="Bekker O.B."/>
            <person name="Klimina K.M."/>
            <person name="Vatlin A.A."/>
            <person name="Zakharevich N.V."/>
            <person name="Kasianov A.S."/>
            <person name="Danilenko V.N."/>
        </authorList>
    </citation>
    <scope>NUCLEOTIDE SEQUENCE [LARGE SCALE GENOMIC DNA]</scope>
    <source>
        <strain evidence="2 3">ATCC 19609</strain>
    </source>
</reference>
<dbReference type="EMBL" id="JNAD02000025">
    <property type="protein sequence ID" value="RKM90151.1"/>
    <property type="molecule type" value="Genomic_DNA"/>
</dbReference>